<proteinExistence type="predicted"/>
<reference evidence="3" key="1">
    <citation type="submission" date="2016-10" db="EMBL/GenBank/DDBJ databases">
        <title>Sequence of Gallionella enrichment culture.</title>
        <authorList>
            <person name="Poehlein A."/>
            <person name="Muehling M."/>
            <person name="Daniel R."/>
        </authorList>
    </citation>
    <scope>NUCLEOTIDE SEQUENCE</scope>
</reference>
<evidence type="ECO:0000259" key="2">
    <source>
        <dbReference type="Pfam" id="PF01695"/>
    </source>
</evidence>
<sequence length="219" mass="24589">MRQLSVELKQLRLDGMAGAWVGFVEQGPSSGADGACWLLEHLLQAEIADRAMRSVNWQMHSAKFPMHRGLAGFDFSVSPVDRKLVDDTRRCCVHGRRAQCRPGRRTGHREHTPGYRDRRRRDNAPWQARALSCGARGALVARQGRVRALGRSAGWPGECGRSDPQRFISDGPLFQRFDFGELIAAGGFVDHSRCLRRRWPLTCAMEHCDMFKGYDGAAP</sequence>
<comment type="caution">
    <text evidence="3">The sequence shown here is derived from an EMBL/GenBank/DDBJ whole genome shotgun (WGS) entry which is preliminary data.</text>
</comment>
<dbReference type="InterPro" id="IPR002611">
    <property type="entry name" value="IstB_ATP-bd"/>
</dbReference>
<evidence type="ECO:0000256" key="1">
    <source>
        <dbReference type="SAM" id="MobiDB-lite"/>
    </source>
</evidence>
<dbReference type="AlphaFoldDB" id="A0A1J5QQX8"/>
<feature type="region of interest" description="Disordered" evidence="1">
    <location>
        <begin position="102"/>
        <end position="121"/>
    </location>
</feature>
<protein>
    <submittedName>
        <fullName evidence="3">Transposase</fullName>
    </submittedName>
</protein>
<feature type="domain" description="IstB-like ATP-binding" evidence="2">
    <location>
        <begin position="7"/>
        <end position="91"/>
    </location>
</feature>
<dbReference type="GO" id="GO:0005524">
    <property type="term" value="F:ATP binding"/>
    <property type="evidence" value="ECO:0007669"/>
    <property type="project" value="InterPro"/>
</dbReference>
<evidence type="ECO:0000313" key="3">
    <source>
        <dbReference type="EMBL" id="OIQ85794.1"/>
    </source>
</evidence>
<organism evidence="3">
    <name type="scientific">mine drainage metagenome</name>
    <dbReference type="NCBI Taxonomy" id="410659"/>
    <lineage>
        <taxon>unclassified sequences</taxon>
        <taxon>metagenomes</taxon>
        <taxon>ecological metagenomes</taxon>
    </lineage>
</organism>
<dbReference type="EMBL" id="MLJW01000521">
    <property type="protein sequence ID" value="OIQ85794.1"/>
    <property type="molecule type" value="Genomic_DNA"/>
</dbReference>
<dbReference type="Pfam" id="PF01695">
    <property type="entry name" value="IstB_IS21"/>
    <property type="match status" value="1"/>
</dbReference>
<accession>A0A1J5QQX8</accession>
<name>A0A1J5QQX8_9ZZZZ</name>
<feature type="compositionally biased region" description="Basic and acidic residues" evidence="1">
    <location>
        <begin position="109"/>
        <end position="121"/>
    </location>
</feature>
<gene>
    <name evidence="3" type="ORF">GALL_323750</name>
</gene>